<name>A0A9N7W3Q6_PLEPL</name>
<keyword evidence="3" id="KW-1185">Reference proteome</keyword>
<proteinExistence type="predicted"/>
<accession>A0A9N7W3Q6</accession>
<dbReference type="Proteomes" id="UP001153269">
    <property type="component" value="Unassembled WGS sequence"/>
</dbReference>
<evidence type="ECO:0000313" key="3">
    <source>
        <dbReference type="Proteomes" id="UP001153269"/>
    </source>
</evidence>
<organism evidence="2 3">
    <name type="scientific">Pleuronectes platessa</name>
    <name type="common">European plaice</name>
    <dbReference type="NCBI Taxonomy" id="8262"/>
    <lineage>
        <taxon>Eukaryota</taxon>
        <taxon>Metazoa</taxon>
        <taxon>Chordata</taxon>
        <taxon>Craniata</taxon>
        <taxon>Vertebrata</taxon>
        <taxon>Euteleostomi</taxon>
        <taxon>Actinopterygii</taxon>
        <taxon>Neopterygii</taxon>
        <taxon>Teleostei</taxon>
        <taxon>Neoteleostei</taxon>
        <taxon>Acanthomorphata</taxon>
        <taxon>Carangaria</taxon>
        <taxon>Pleuronectiformes</taxon>
        <taxon>Pleuronectoidei</taxon>
        <taxon>Pleuronectidae</taxon>
        <taxon>Pleuronectes</taxon>
    </lineage>
</organism>
<comment type="caution">
    <text evidence="2">The sequence shown here is derived from an EMBL/GenBank/DDBJ whole genome shotgun (WGS) entry which is preliminary data.</text>
</comment>
<dbReference type="EMBL" id="CADEAL010004493">
    <property type="protein sequence ID" value="CAB1460775.1"/>
    <property type="molecule type" value="Genomic_DNA"/>
</dbReference>
<gene>
    <name evidence="2" type="ORF">PLEPLA_LOCUS48647</name>
</gene>
<feature type="region of interest" description="Disordered" evidence="1">
    <location>
        <begin position="1"/>
        <end position="52"/>
    </location>
</feature>
<protein>
    <submittedName>
        <fullName evidence="2">Uncharacterized protein</fullName>
    </submittedName>
</protein>
<sequence length="191" mass="20711">MKPEEDEGPVRDEGAELCRVNAHEGSTATTTEYLEHSESTSVIDSPGELQPQPTAAGLDLKTVTSVLTWMKCAQENSSHSAQSSLWSPPLSRRLLTEVETGKHVFPSKIQEGRAVLFSKRPLSPQCIAPTPSALFEEGTSPELRLVPAETIKSALDVFDHGLKRCHRFKGGSTCCGAVTTQEIHATRGATW</sequence>
<evidence type="ECO:0000256" key="1">
    <source>
        <dbReference type="SAM" id="MobiDB-lite"/>
    </source>
</evidence>
<dbReference type="AlphaFoldDB" id="A0A9N7W3Q6"/>
<reference evidence="2" key="1">
    <citation type="submission" date="2020-03" db="EMBL/GenBank/DDBJ databases">
        <authorList>
            <person name="Weist P."/>
        </authorList>
    </citation>
    <scope>NUCLEOTIDE SEQUENCE</scope>
</reference>
<evidence type="ECO:0000313" key="2">
    <source>
        <dbReference type="EMBL" id="CAB1460775.1"/>
    </source>
</evidence>
<feature type="compositionally biased region" description="Basic and acidic residues" evidence="1">
    <location>
        <begin position="1"/>
        <end position="16"/>
    </location>
</feature>